<dbReference type="AlphaFoldDB" id="A0A290Z804"/>
<protein>
    <recommendedName>
        <fullName evidence="5">Thiopeptide-type bacteriocin biosynthesis domain-containing protein</fullName>
    </recommendedName>
</protein>
<name>A0A290Z804_9PSEU</name>
<sequence length="513" mass="54012">MTWTSAHVRLAWAVEHVDAFIADVLAPAMSGEWFYVRYGEGGPHLRVRARDADLPGRLRALVAGVEHPVVADGAGAGGAGMDGAGADGPGWPHGEVREVRYEAEVARYGGVELMPVAEGVFCRSTEVAVAVLRSARTAGARFTAAVELVMATASAVGLDRAGAASWLRSLASGWRRTEEAVAPPGVASHAVARSLHAARGAQLADRWARLEGGATGAVAYWAECVREAGLPVFVWGSQLHMLLNRLGITPEEERVVCRLVAMTAESPGVAERVHGGESDRRYLVASRYHVGEPDQGPRAEPVVAFGALPWQRVVELPDAEPVSASLVEALAARRTARGEALAGGLDAAGLATLLWTAHGALPDGRRPHPSAGGRWSARVRVLAWRVAGVEPGVYDVDEVRRVLVRVAGAPPERDVLASSMWFGRGDDRVDPAGVPAVLAVYARVGALRRAYGTRALRLALVEGGHLAQNLALVAAAHGVRLGLFGGFHDDVAHDVLCLDGVDDVLVYLAPVAG</sequence>
<keyword evidence="4" id="KW-1185">Reference proteome</keyword>
<reference evidence="3" key="1">
    <citation type="submission" date="2017-09" db="EMBL/GenBank/DDBJ databases">
        <title>Complete Genome Sequence of ansamitocin-producing Bacterium Actinosynnema pretiosum X47.</title>
        <authorList>
            <person name="Cao G."/>
            <person name="Zong G."/>
            <person name="Zhong C."/>
            <person name="Fu J."/>
        </authorList>
    </citation>
    <scope>NUCLEOTIDE SEQUENCE [LARGE SCALE GENOMIC DNA]</scope>
    <source>
        <strain evidence="3">X47</strain>
    </source>
</reference>
<evidence type="ECO:0000313" key="4">
    <source>
        <dbReference type="Proteomes" id="UP000218505"/>
    </source>
</evidence>
<dbReference type="Gene3D" id="3.40.109.10">
    <property type="entry name" value="NADH Oxidase"/>
    <property type="match status" value="1"/>
</dbReference>
<feature type="domain" description="Nitroreductase" evidence="1">
    <location>
        <begin position="333"/>
        <end position="509"/>
    </location>
</feature>
<organism evidence="3 4">
    <name type="scientific">Actinosynnema pretiosum</name>
    <dbReference type="NCBI Taxonomy" id="42197"/>
    <lineage>
        <taxon>Bacteria</taxon>
        <taxon>Bacillati</taxon>
        <taxon>Actinomycetota</taxon>
        <taxon>Actinomycetes</taxon>
        <taxon>Pseudonocardiales</taxon>
        <taxon>Pseudonocardiaceae</taxon>
        <taxon>Actinosynnema</taxon>
    </lineage>
</organism>
<dbReference type="Proteomes" id="UP000218505">
    <property type="component" value="Chromosome"/>
</dbReference>
<dbReference type="NCBIfam" id="TIGR03891">
    <property type="entry name" value="thiopep_ocin"/>
    <property type="match status" value="1"/>
</dbReference>
<dbReference type="EMBL" id="CP023445">
    <property type="protein sequence ID" value="ATE55171.1"/>
    <property type="molecule type" value="Genomic_DNA"/>
</dbReference>
<dbReference type="PANTHER" id="PTHR43745">
    <property type="entry name" value="NITROREDUCTASE MJ1384-RELATED"/>
    <property type="match status" value="1"/>
</dbReference>
<dbReference type="InterPro" id="IPR000415">
    <property type="entry name" value="Nitroreductase-like"/>
</dbReference>
<proteinExistence type="predicted"/>
<dbReference type="CDD" id="cd02142">
    <property type="entry name" value="McbC_SagB-like_oxidoreductase"/>
    <property type="match status" value="1"/>
</dbReference>
<gene>
    <name evidence="3" type="ORF">CNX65_19300</name>
</gene>
<dbReference type="RefSeq" id="WP_096495006.1">
    <property type="nucleotide sequence ID" value="NZ_CP023445.1"/>
</dbReference>
<dbReference type="Pfam" id="PF14028">
    <property type="entry name" value="Lant_dehydr_C"/>
    <property type="match status" value="1"/>
</dbReference>
<dbReference type="PANTHER" id="PTHR43745:SF2">
    <property type="entry name" value="NITROREDUCTASE MJ1384-RELATED"/>
    <property type="match status" value="1"/>
</dbReference>
<dbReference type="KEGG" id="apre:CNX65_19300"/>
<dbReference type="SUPFAM" id="SSF55469">
    <property type="entry name" value="FMN-dependent nitroreductase-like"/>
    <property type="match status" value="1"/>
</dbReference>
<dbReference type="InterPro" id="IPR023809">
    <property type="entry name" value="Thiopep_bacteriocin_synth_dom"/>
</dbReference>
<evidence type="ECO:0000259" key="1">
    <source>
        <dbReference type="Pfam" id="PF00881"/>
    </source>
</evidence>
<dbReference type="InterPro" id="IPR052544">
    <property type="entry name" value="Bacteriocin_Proc_Enz"/>
</dbReference>
<evidence type="ECO:0000259" key="2">
    <source>
        <dbReference type="Pfam" id="PF14028"/>
    </source>
</evidence>
<dbReference type="InterPro" id="IPR029479">
    <property type="entry name" value="Nitroreductase"/>
</dbReference>
<dbReference type="Pfam" id="PF00881">
    <property type="entry name" value="Nitroreductase"/>
    <property type="match status" value="1"/>
</dbReference>
<evidence type="ECO:0008006" key="5">
    <source>
        <dbReference type="Google" id="ProtNLM"/>
    </source>
</evidence>
<feature type="domain" description="Thiopeptide-type bacteriocin biosynthesis" evidence="2">
    <location>
        <begin position="3"/>
        <end position="261"/>
    </location>
</feature>
<dbReference type="GO" id="GO:0016491">
    <property type="term" value="F:oxidoreductase activity"/>
    <property type="evidence" value="ECO:0007669"/>
    <property type="project" value="InterPro"/>
</dbReference>
<evidence type="ECO:0000313" key="3">
    <source>
        <dbReference type="EMBL" id="ATE55171.1"/>
    </source>
</evidence>
<accession>A0A290Z804</accession>